<comment type="caution">
    <text evidence="2">The sequence shown here is derived from an EMBL/GenBank/DDBJ whole genome shotgun (WGS) entry which is preliminary data.</text>
</comment>
<dbReference type="Gene3D" id="1.25.40.10">
    <property type="entry name" value="Tetratricopeptide repeat domain"/>
    <property type="match status" value="1"/>
</dbReference>
<name>A0ABU2Y3D5_9FLAO</name>
<sequence>MKKSIIAFALLISATAMAQNVTGVALEEAKMKQALKFGDKDVAKGALYNIITMQGETSTYKDTLAYLYFNKRNFLSCFLVTNDILERSPNNLEILEMNAISLESIGAMEKALEGYEKLLATSNRAFHAYKIAGLQFGMNKFDDANTSIKKAAQLPEEPNVKVSFAVNANYTQDVNLRAAIAYLEGLIAVTQEKKTEAIVAFERAEQFFPGFVLAKSQLDKLNEQ</sequence>
<feature type="signal peptide" evidence="1">
    <location>
        <begin position="1"/>
        <end position="18"/>
    </location>
</feature>
<dbReference type="InterPro" id="IPR011990">
    <property type="entry name" value="TPR-like_helical_dom_sf"/>
</dbReference>
<accession>A0ABU2Y3D5</accession>
<evidence type="ECO:0000313" key="2">
    <source>
        <dbReference type="EMBL" id="MDT0552300.1"/>
    </source>
</evidence>
<dbReference type="EMBL" id="JAVRHV010000001">
    <property type="protein sequence ID" value="MDT0552300.1"/>
    <property type="molecule type" value="Genomic_DNA"/>
</dbReference>
<keyword evidence="3" id="KW-1185">Reference proteome</keyword>
<dbReference type="Proteomes" id="UP001252186">
    <property type="component" value="Unassembled WGS sequence"/>
</dbReference>
<keyword evidence="1" id="KW-0732">Signal</keyword>
<reference evidence="2 3" key="1">
    <citation type="submission" date="2023-09" db="EMBL/GenBank/DDBJ databases">
        <authorList>
            <person name="Rey-Velasco X."/>
        </authorList>
    </citation>
    <scope>NUCLEOTIDE SEQUENCE [LARGE SCALE GENOMIC DNA]</scope>
    <source>
        <strain evidence="2 3">P050</strain>
    </source>
</reference>
<dbReference type="SUPFAM" id="SSF48452">
    <property type="entry name" value="TPR-like"/>
    <property type="match status" value="1"/>
</dbReference>
<proteinExistence type="predicted"/>
<feature type="chain" id="PRO_5045960902" description="Tetratricopeptide repeat protein" evidence="1">
    <location>
        <begin position="19"/>
        <end position="224"/>
    </location>
</feature>
<dbReference type="RefSeq" id="WP_311592153.1">
    <property type="nucleotide sequence ID" value="NZ_JAVRHV010000001.1"/>
</dbReference>
<organism evidence="2 3">
    <name type="scientific">Urechidicola vernalis</name>
    <dbReference type="NCBI Taxonomy" id="3075600"/>
    <lineage>
        <taxon>Bacteria</taxon>
        <taxon>Pseudomonadati</taxon>
        <taxon>Bacteroidota</taxon>
        <taxon>Flavobacteriia</taxon>
        <taxon>Flavobacteriales</taxon>
        <taxon>Flavobacteriaceae</taxon>
        <taxon>Urechidicola</taxon>
    </lineage>
</organism>
<gene>
    <name evidence="2" type="ORF">RM519_03475</name>
</gene>
<protein>
    <recommendedName>
        <fullName evidence="4">Tetratricopeptide repeat protein</fullName>
    </recommendedName>
</protein>
<evidence type="ECO:0008006" key="4">
    <source>
        <dbReference type="Google" id="ProtNLM"/>
    </source>
</evidence>
<evidence type="ECO:0000313" key="3">
    <source>
        <dbReference type="Proteomes" id="UP001252186"/>
    </source>
</evidence>
<evidence type="ECO:0000256" key="1">
    <source>
        <dbReference type="SAM" id="SignalP"/>
    </source>
</evidence>